<dbReference type="InterPro" id="IPR001610">
    <property type="entry name" value="PAC"/>
</dbReference>
<evidence type="ECO:0000256" key="7">
    <source>
        <dbReference type="SAM" id="Phobius"/>
    </source>
</evidence>
<dbReference type="InterPro" id="IPR004358">
    <property type="entry name" value="Sig_transdc_His_kin-like_C"/>
</dbReference>
<keyword evidence="7" id="KW-1133">Transmembrane helix</keyword>
<accession>A0A3B1AR31</accession>
<name>A0A3B1AR31_9ZZZZ</name>
<dbReference type="SMART" id="SM00387">
    <property type="entry name" value="HATPase_c"/>
    <property type="match status" value="1"/>
</dbReference>
<dbReference type="InterPro" id="IPR035965">
    <property type="entry name" value="PAS-like_dom_sf"/>
</dbReference>
<keyword evidence="6 7" id="KW-0472">Membrane</keyword>
<dbReference type="GO" id="GO:0007234">
    <property type="term" value="P:osmosensory signaling via phosphorelay pathway"/>
    <property type="evidence" value="ECO:0007669"/>
    <property type="project" value="TreeGrafter"/>
</dbReference>
<dbReference type="CDD" id="cd00082">
    <property type="entry name" value="HisKA"/>
    <property type="match status" value="1"/>
</dbReference>
<feature type="transmembrane region" description="Helical" evidence="7">
    <location>
        <begin position="167"/>
        <end position="189"/>
    </location>
</feature>
<dbReference type="SUPFAM" id="SSF55874">
    <property type="entry name" value="ATPase domain of HSP90 chaperone/DNA topoisomerase II/histidine kinase"/>
    <property type="match status" value="1"/>
</dbReference>
<evidence type="ECO:0000256" key="2">
    <source>
        <dbReference type="ARBA" id="ARBA00012438"/>
    </source>
</evidence>
<evidence type="ECO:0000259" key="9">
    <source>
        <dbReference type="PROSITE" id="PS50112"/>
    </source>
</evidence>
<keyword evidence="4" id="KW-0808">Transferase</keyword>
<dbReference type="GO" id="GO:0000155">
    <property type="term" value="F:phosphorelay sensor kinase activity"/>
    <property type="evidence" value="ECO:0007669"/>
    <property type="project" value="InterPro"/>
</dbReference>
<dbReference type="GO" id="GO:0000156">
    <property type="term" value="F:phosphorelay response regulator activity"/>
    <property type="evidence" value="ECO:0007669"/>
    <property type="project" value="TreeGrafter"/>
</dbReference>
<feature type="domain" description="HAMP" evidence="11">
    <location>
        <begin position="190"/>
        <end position="242"/>
    </location>
</feature>
<proteinExistence type="predicted"/>
<dbReference type="InterPro" id="IPR050351">
    <property type="entry name" value="BphY/WalK/GraS-like"/>
</dbReference>
<dbReference type="Pfam" id="PF00512">
    <property type="entry name" value="HisKA"/>
    <property type="match status" value="1"/>
</dbReference>
<dbReference type="Pfam" id="PF02518">
    <property type="entry name" value="HATPase_c"/>
    <property type="match status" value="1"/>
</dbReference>
<evidence type="ECO:0000259" key="11">
    <source>
        <dbReference type="PROSITE" id="PS50885"/>
    </source>
</evidence>
<dbReference type="CDD" id="cd06225">
    <property type="entry name" value="HAMP"/>
    <property type="match status" value="1"/>
</dbReference>
<dbReference type="InterPro" id="IPR036890">
    <property type="entry name" value="HATPase_C_sf"/>
</dbReference>
<dbReference type="Pfam" id="PF08447">
    <property type="entry name" value="PAS_3"/>
    <property type="match status" value="1"/>
</dbReference>
<evidence type="ECO:0000256" key="3">
    <source>
        <dbReference type="ARBA" id="ARBA00022553"/>
    </source>
</evidence>
<dbReference type="SMART" id="SM00388">
    <property type="entry name" value="HisKA"/>
    <property type="match status" value="1"/>
</dbReference>
<evidence type="ECO:0000256" key="5">
    <source>
        <dbReference type="ARBA" id="ARBA00022777"/>
    </source>
</evidence>
<dbReference type="SMART" id="SM00091">
    <property type="entry name" value="PAS"/>
    <property type="match status" value="1"/>
</dbReference>
<keyword evidence="7" id="KW-0812">Transmembrane</keyword>
<evidence type="ECO:0000256" key="1">
    <source>
        <dbReference type="ARBA" id="ARBA00000085"/>
    </source>
</evidence>
<dbReference type="InterPro" id="IPR036097">
    <property type="entry name" value="HisK_dim/P_sf"/>
</dbReference>
<dbReference type="GO" id="GO:0030295">
    <property type="term" value="F:protein kinase activator activity"/>
    <property type="evidence" value="ECO:0007669"/>
    <property type="project" value="TreeGrafter"/>
</dbReference>
<dbReference type="Gene3D" id="1.10.287.130">
    <property type="match status" value="1"/>
</dbReference>
<dbReference type="InterPro" id="IPR013655">
    <property type="entry name" value="PAS_fold_3"/>
</dbReference>
<keyword evidence="5" id="KW-0418">Kinase</keyword>
<dbReference type="SUPFAM" id="SSF158472">
    <property type="entry name" value="HAMP domain-like"/>
    <property type="match status" value="1"/>
</dbReference>
<evidence type="ECO:0000259" key="8">
    <source>
        <dbReference type="PROSITE" id="PS50109"/>
    </source>
</evidence>
<keyword evidence="3" id="KW-0597">Phosphoprotein</keyword>
<dbReference type="PANTHER" id="PTHR42878">
    <property type="entry name" value="TWO-COMPONENT HISTIDINE KINASE"/>
    <property type="match status" value="1"/>
</dbReference>
<feature type="domain" description="PAS" evidence="9">
    <location>
        <begin position="254"/>
        <end position="324"/>
    </location>
</feature>
<dbReference type="EC" id="2.7.13.3" evidence="2"/>
<dbReference type="Pfam" id="PF00672">
    <property type="entry name" value="HAMP"/>
    <property type="match status" value="1"/>
</dbReference>
<protein>
    <recommendedName>
        <fullName evidence="2">histidine kinase</fullName>
        <ecNumber evidence="2">2.7.13.3</ecNumber>
    </recommendedName>
</protein>
<dbReference type="AlphaFoldDB" id="A0A3B1AR31"/>
<dbReference type="NCBIfam" id="TIGR00229">
    <property type="entry name" value="sensory_box"/>
    <property type="match status" value="1"/>
</dbReference>
<feature type="domain" description="Histidine kinase" evidence="8">
    <location>
        <begin position="390"/>
        <end position="605"/>
    </location>
</feature>
<dbReference type="PRINTS" id="PR00344">
    <property type="entry name" value="BCTRLSENSOR"/>
</dbReference>
<dbReference type="InterPro" id="IPR003661">
    <property type="entry name" value="HisK_dim/P_dom"/>
</dbReference>
<dbReference type="InterPro" id="IPR000700">
    <property type="entry name" value="PAS-assoc_C"/>
</dbReference>
<dbReference type="InterPro" id="IPR003660">
    <property type="entry name" value="HAMP_dom"/>
</dbReference>
<dbReference type="SMART" id="SM00086">
    <property type="entry name" value="PAC"/>
    <property type="match status" value="1"/>
</dbReference>
<evidence type="ECO:0000256" key="4">
    <source>
        <dbReference type="ARBA" id="ARBA00022679"/>
    </source>
</evidence>
<dbReference type="PROSITE" id="PS50109">
    <property type="entry name" value="HIS_KIN"/>
    <property type="match status" value="1"/>
</dbReference>
<reference evidence="12" key="1">
    <citation type="submission" date="2018-06" db="EMBL/GenBank/DDBJ databases">
        <authorList>
            <person name="Zhirakovskaya E."/>
        </authorList>
    </citation>
    <scope>NUCLEOTIDE SEQUENCE</scope>
</reference>
<comment type="catalytic activity">
    <reaction evidence="1">
        <text>ATP + protein L-histidine = ADP + protein N-phospho-L-histidine.</text>
        <dbReference type="EC" id="2.7.13.3"/>
    </reaction>
</comment>
<dbReference type="InterPro" id="IPR003594">
    <property type="entry name" value="HATPase_dom"/>
</dbReference>
<dbReference type="Gene3D" id="3.30.450.20">
    <property type="entry name" value="PAS domain"/>
    <property type="match status" value="1"/>
</dbReference>
<dbReference type="EMBL" id="UOFX01000035">
    <property type="protein sequence ID" value="VAX08409.1"/>
    <property type="molecule type" value="Genomic_DNA"/>
</dbReference>
<evidence type="ECO:0000259" key="10">
    <source>
        <dbReference type="PROSITE" id="PS50113"/>
    </source>
</evidence>
<evidence type="ECO:0000313" key="12">
    <source>
        <dbReference type="EMBL" id="VAX08409.1"/>
    </source>
</evidence>
<dbReference type="PROSITE" id="PS50885">
    <property type="entry name" value="HAMP"/>
    <property type="match status" value="1"/>
</dbReference>
<dbReference type="Gene3D" id="6.10.340.10">
    <property type="match status" value="1"/>
</dbReference>
<organism evidence="12">
    <name type="scientific">hydrothermal vent metagenome</name>
    <dbReference type="NCBI Taxonomy" id="652676"/>
    <lineage>
        <taxon>unclassified sequences</taxon>
        <taxon>metagenomes</taxon>
        <taxon>ecological metagenomes</taxon>
    </lineage>
</organism>
<dbReference type="InterPro" id="IPR005467">
    <property type="entry name" value="His_kinase_dom"/>
</dbReference>
<dbReference type="SMART" id="SM00304">
    <property type="entry name" value="HAMP"/>
    <property type="match status" value="1"/>
</dbReference>
<feature type="transmembrane region" description="Helical" evidence="7">
    <location>
        <begin position="12"/>
        <end position="32"/>
    </location>
</feature>
<dbReference type="InterPro" id="IPR000014">
    <property type="entry name" value="PAS"/>
</dbReference>
<dbReference type="PROSITE" id="PS50113">
    <property type="entry name" value="PAC"/>
    <property type="match status" value="1"/>
</dbReference>
<sequence length="610" mass="68440">MKNFSDLPLKVRMIILVSFIVIASVFVITVALTTQHRHQANVEFDLRITSVMEAASESMKLAVLIRQKDEVERLVKSLLLTPDLISVTVYDANGELLASANNGVVLPEMEEKRSATITVEQIEIVEFQDFELFHGDENNRKHEEEVVGSIEAIFSTKRLEVNQNMMLRFAAQWTLVVILVAIGLSYYFADALTRPLARLVDATQKIADGDFTHTVENTARDEIGHLSKSFNTMVDELANDIEKRMQTEQALRKSEEHFQALANKAPVGIFQFDVAGACTFANPKCADIMGVTEQDVLSNDWVIWVYPGDQGRVHTGWRKSIDECCSFYSEFRFTHQHEQLTWVICEIYPERDAMGEVQCYIGTITDVTAQKIITEELKRSNDELDSFARIASHDLKEPMRKILAFGSILEEDYLSAMDEKGANYLNRIISAANRMQNLIDGLLIYSRVTTKAQPSKAVDLKIIIADVLSDLEVMIDETKGKVIVENLPLVLADSLQMRQLLQNLITNSLKYHRDDMPPEVLISSKLMGDMVEITISDSGIGFDKNHAERIFGVFERLHGRGGKYDGTGVGLSICKKIVERHGGTIKACGELGNGAQFIFTIPLSEADLHV</sequence>
<feature type="domain" description="PAC" evidence="10">
    <location>
        <begin position="327"/>
        <end position="379"/>
    </location>
</feature>
<dbReference type="CDD" id="cd00130">
    <property type="entry name" value="PAS"/>
    <property type="match status" value="1"/>
</dbReference>
<dbReference type="FunFam" id="3.30.565.10:FF:000006">
    <property type="entry name" value="Sensor histidine kinase WalK"/>
    <property type="match status" value="1"/>
</dbReference>
<gene>
    <name evidence="12" type="ORF">MNBD_GAMMA26-568</name>
</gene>
<dbReference type="SUPFAM" id="SSF47384">
    <property type="entry name" value="Homodimeric domain of signal transducing histidine kinase"/>
    <property type="match status" value="1"/>
</dbReference>
<evidence type="ECO:0000256" key="6">
    <source>
        <dbReference type="ARBA" id="ARBA00023136"/>
    </source>
</evidence>
<dbReference type="PROSITE" id="PS50112">
    <property type="entry name" value="PAS"/>
    <property type="match status" value="1"/>
</dbReference>
<dbReference type="SUPFAM" id="SSF55785">
    <property type="entry name" value="PYP-like sensor domain (PAS domain)"/>
    <property type="match status" value="1"/>
</dbReference>
<dbReference type="GO" id="GO:0016020">
    <property type="term" value="C:membrane"/>
    <property type="evidence" value="ECO:0007669"/>
    <property type="project" value="UniProtKB-SubCell"/>
</dbReference>
<dbReference type="Gene3D" id="3.30.565.10">
    <property type="entry name" value="Histidine kinase-like ATPase, C-terminal domain"/>
    <property type="match status" value="1"/>
</dbReference>
<dbReference type="PANTHER" id="PTHR42878:SF15">
    <property type="entry name" value="BACTERIOPHYTOCHROME"/>
    <property type="match status" value="1"/>
</dbReference>